<feature type="transmembrane region" description="Helical" evidence="1">
    <location>
        <begin position="353"/>
        <end position="372"/>
    </location>
</feature>
<feature type="transmembrane region" description="Helical" evidence="1">
    <location>
        <begin position="205"/>
        <end position="225"/>
    </location>
</feature>
<dbReference type="NCBIfam" id="TIGR00056">
    <property type="entry name" value="MlaE family lipid ABC transporter permease subunit"/>
    <property type="match status" value="1"/>
</dbReference>
<dbReference type="Proteomes" id="UP000681317">
    <property type="component" value="Chromosome"/>
</dbReference>
<keyword evidence="1" id="KW-0472">Membrane</keyword>
<name>A0ABM7Q3L0_9GAMM</name>
<gene>
    <name evidence="2" type="primary">yrbE_1</name>
    <name evidence="2" type="ORF">LYSCAS_08510</name>
</gene>
<dbReference type="PANTHER" id="PTHR30188:SF3">
    <property type="entry name" value="ABC TRANSPORTER PERMEASE"/>
    <property type="match status" value="1"/>
</dbReference>
<sequence>MRDNDRLPESRPPELATDATDGTRLRLRGDWTLAHALAMGERLRAVPEGVTAVDAADIGRLDSAGVLQLLRFARRHCLELDVFRFRDDHQPLVDAIEDVADDRPKKKREYGVSAALARLGFAVQDNWHEILALVGFLGENLLKFGRMLAQPRRFRLTSTVYHMEQVGLDAVPLVFLLAYLVGAVIAFLGANILRDFGAEIYVVELVNVAFLREFAVLLTAIILAGRTASAFTAQIGAMQAREEIDAIRTLGMDPIDLLVMPRIIALLVMLPLLTFIAMIAGILGGATVGAFNLDIPPQAWLSRMDATIELRHFLVGLSKAPIFALIIGLIGCLEGLQVKGTAQSVGERTTSSVVQSISLVIVLDAMMALWFMNMDI</sequence>
<keyword evidence="1" id="KW-1003">Cell membrane</keyword>
<keyword evidence="1" id="KW-0997">Cell inner membrane</keyword>
<evidence type="ECO:0000313" key="2">
    <source>
        <dbReference type="EMBL" id="BCT91827.1"/>
    </source>
</evidence>
<dbReference type="PANTHER" id="PTHR30188">
    <property type="entry name" value="ABC TRANSPORTER PERMEASE PROTEIN-RELATED"/>
    <property type="match status" value="1"/>
</dbReference>
<accession>A0ABM7Q3L0</accession>
<dbReference type="InterPro" id="IPR003453">
    <property type="entry name" value="ABC_MlaE_roteobac"/>
</dbReference>
<dbReference type="RefSeq" id="WP_244858662.1">
    <property type="nucleotide sequence ID" value="NZ_AP024545.1"/>
</dbReference>
<comment type="subcellular location">
    <subcellularLocation>
        <location evidence="1">Cell inner membrane</location>
        <topology evidence="1">Multi-pass membrane protein</topology>
    </subcellularLocation>
</comment>
<reference evidence="2 3" key="1">
    <citation type="submission" date="2021-03" db="EMBL/GenBank/DDBJ databases">
        <title>Complete Genome Sequences of Two Lysobacter Strains Isolated from Sea Water (Lysobacter caseinilyticus) and Soil (Lysobacter helvus) in South Korea.</title>
        <authorList>
            <person name="Watanabe Y."/>
            <person name="Arakawa K."/>
        </authorList>
    </citation>
    <scope>NUCLEOTIDE SEQUENCE [LARGE SCALE GENOMIC DNA]</scope>
    <source>
        <strain evidence="2 3">KVB24</strain>
    </source>
</reference>
<evidence type="ECO:0000256" key="1">
    <source>
        <dbReference type="RuleBase" id="RU362044"/>
    </source>
</evidence>
<feature type="transmembrane region" description="Helical" evidence="1">
    <location>
        <begin position="173"/>
        <end position="193"/>
    </location>
</feature>
<dbReference type="InterPro" id="IPR030802">
    <property type="entry name" value="Permease_MalE"/>
</dbReference>
<dbReference type="EMBL" id="AP024545">
    <property type="protein sequence ID" value="BCT91827.1"/>
    <property type="molecule type" value="Genomic_DNA"/>
</dbReference>
<feature type="transmembrane region" description="Helical" evidence="1">
    <location>
        <begin position="313"/>
        <end position="333"/>
    </location>
</feature>
<comment type="similarity">
    <text evidence="1">Belongs to the MlaE permease family.</text>
</comment>
<protein>
    <submittedName>
        <fullName evidence="2">ABC transporter permease</fullName>
    </submittedName>
</protein>
<dbReference type="Pfam" id="PF02405">
    <property type="entry name" value="MlaE"/>
    <property type="match status" value="1"/>
</dbReference>
<proteinExistence type="inferred from homology"/>
<organism evidence="2 3">
    <name type="scientific">Noviluteimonas caseinilytica</name>
    <dbReference type="NCBI Taxonomy" id="2675101"/>
    <lineage>
        <taxon>Bacteria</taxon>
        <taxon>Pseudomonadati</taxon>
        <taxon>Pseudomonadota</taxon>
        <taxon>Gammaproteobacteria</taxon>
        <taxon>Lysobacterales</taxon>
        <taxon>Lysobacteraceae</taxon>
        <taxon>Noviluteimonas</taxon>
    </lineage>
</organism>
<feature type="transmembrane region" description="Helical" evidence="1">
    <location>
        <begin position="263"/>
        <end position="293"/>
    </location>
</feature>
<keyword evidence="1" id="KW-0812">Transmembrane</keyword>
<keyword evidence="3" id="KW-1185">Reference proteome</keyword>
<keyword evidence="1" id="KW-1133">Transmembrane helix</keyword>
<evidence type="ECO:0000313" key="3">
    <source>
        <dbReference type="Proteomes" id="UP000681317"/>
    </source>
</evidence>